<protein>
    <submittedName>
        <fullName evidence="1">Uncharacterized protein</fullName>
    </submittedName>
</protein>
<gene>
    <name evidence="1" type="primary">PLEST010247</name>
    <name evidence="1" type="ORF">PLESTB_001535700</name>
</gene>
<evidence type="ECO:0000313" key="1">
    <source>
        <dbReference type="EMBL" id="GLC59787.1"/>
    </source>
</evidence>
<dbReference type="AlphaFoldDB" id="A0A9W6F7X7"/>
<dbReference type="Proteomes" id="UP001165080">
    <property type="component" value="Unassembled WGS sequence"/>
</dbReference>
<dbReference type="EMBL" id="BRXU01000030">
    <property type="protein sequence ID" value="GLC59787.1"/>
    <property type="molecule type" value="Genomic_DNA"/>
</dbReference>
<accession>A0A9W6F7X7</accession>
<comment type="caution">
    <text evidence="1">The sequence shown here is derived from an EMBL/GenBank/DDBJ whole genome shotgun (WGS) entry which is preliminary data.</text>
</comment>
<proteinExistence type="predicted"/>
<reference evidence="1 2" key="1">
    <citation type="journal article" date="2023" name="Commun. Biol.">
        <title>Reorganization of the ancestral sex-determining regions during the evolution of trioecy in Pleodorina starrii.</title>
        <authorList>
            <person name="Takahashi K."/>
            <person name="Suzuki S."/>
            <person name="Kawai-Toyooka H."/>
            <person name="Yamamoto K."/>
            <person name="Hamaji T."/>
            <person name="Ootsuki R."/>
            <person name="Yamaguchi H."/>
            <person name="Kawachi M."/>
            <person name="Higashiyama T."/>
            <person name="Nozaki H."/>
        </authorList>
    </citation>
    <scope>NUCLEOTIDE SEQUENCE [LARGE SCALE GENOMIC DNA]</scope>
    <source>
        <strain evidence="1 2">NIES-4479</strain>
    </source>
</reference>
<dbReference type="OrthoDB" id="549620at2759"/>
<organism evidence="1 2">
    <name type="scientific">Pleodorina starrii</name>
    <dbReference type="NCBI Taxonomy" id="330485"/>
    <lineage>
        <taxon>Eukaryota</taxon>
        <taxon>Viridiplantae</taxon>
        <taxon>Chlorophyta</taxon>
        <taxon>core chlorophytes</taxon>
        <taxon>Chlorophyceae</taxon>
        <taxon>CS clade</taxon>
        <taxon>Chlamydomonadales</taxon>
        <taxon>Volvocaceae</taxon>
        <taxon>Pleodorina</taxon>
    </lineage>
</organism>
<keyword evidence="2" id="KW-1185">Reference proteome</keyword>
<sequence length="123" mass="13755">MRVFAFDVVHRPGKLHQNADALSRHPRLSLGTWRNGDEEGDPFHRPPVLVPYPGVNWPLYAYSRAPAGESEQPRRQLRCTYPAVVSVCYLWPHTPGVRRVFAVCSVASTGLPLTARGLVPISR</sequence>
<name>A0A9W6F7X7_9CHLO</name>
<evidence type="ECO:0000313" key="2">
    <source>
        <dbReference type="Proteomes" id="UP001165080"/>
    </source>
</evidence>